<keyword evidence="9" id="KW-1185">Reference proteome</keyword>
<comment type="caution">
    <text evidence="8">The sequence shown here is derived from an EMBL/GenBank/DDBJ whole genome shotgun (WGS) entry which is preliminary data.</text>
</comment>
<evidence type="ECO:0000256" key="5">
    <source>
        <dbReference type="ARBA" id="ARBA00023125"/>
    </source>
</evidence>
<evidence type="ECO:0000313" key="8">
    <source>
        <dbReference type="EMBL" id="EAU53645.1"/>
    </source>
</evidence>
<evidence type="ECO:0000259" key="7">
    <source>
        <dbReference type="Pfam" id="PF02463"/>
    </source>
</evidence>
<dbReference type="GO" id="GO:0005524">
    <property type="term" value="F:ATP binding"/>
    <property type="evidence" value="ECO:0007669"/>
    <property type="project" value="UniProtKB-UniRule"/>
</dbReference>
<dbReference type="OrthoDB" id="5287050at2"/>
<dbReference type="InParanoid" id="Q0EWN2"/>
<feature type="coiled-coil region" evidence="6">
    <location>
        <begin position="776"/>
        <end position="831"/>
    </location>
</feature>
<dbReference type="InterPro" id="IPR024704">
    <property type="entry name" value="SMC"/>
</dbReference>
<reference evidence="8 9" key="1">
    <citation type="submission" date="2006-09" db="EMBL/GenBank/DDBJ databases">
        <authorList>
            <person name="Emerson D."/>
            <person name="Ferriera S."/>
            <person name="Johnson J."/>
            <person name="Kravitz S."/>
            <person name="Halpern A."/>
            <person name="Remington K."/>
            <person name="Beeson K."/>
            <person name="Tran B."/>
            <person name="Rogers Y.-H."/>
            <person name="Friedman R."/>
            <person name="Venter J.C."/>
        </authorList>
    </citation>
    <scope>NUCLEOTIDE SEQUENCE [LARGE SCALE GENOMIC DNA]</scope>
    <source>
        <strain evidence="8 9">PV-1</strain>
    </source>
</reference>
<dbReference type="STRING" id="314344.AL013_08450"/>
<dbReference type="eggNOG" id="COG1196">
    <property type="taxonomic scope" value="Bacteria"/>
</dbReference>
<evidence type="ECO:0000256" key="1">
    <source>
        <dbReference type="ARBA" id="ARBA00022490"/>
    </source>
</evidence>
<dbReference type="InterPro" id="IPR027417">
    <property type="entry name" value="P-loop_NTPase"/>
</dbReference>
<proteinExistence type="inferred from homology"/>
<protein>
    <recommendedName>
        <fullName evidence="6">Chromosome partition protein Smc</fullName>
    </recommendedName>
</protein>
<comment type="subcellular location">
    <subcellularLocation>
        <location evidence="6">Cytoplasm</location>
    </subcellularLocation>
</comment>
<sequence>MRLKRIELAGFKSFVDPTRIELGEGITAIVGPNGCGKSNIIDALRWVLGEHSARHLRGGVMDDLIFQGSDTRPPVSVCDVELTFSVEHGQLAPPYHELEEISVRRRLMREGGSDAFINGKMVRLKDIIDLFLDTGISTRAYAIVEQGSIARMVTARPEERRMIFEEAAGVMKYRSRRREAERRMKDTRQNLDRVLDLLEEVRTQCRSLKQQASRAERFRSLQQDFSRLESLGLALRFGALQKQCAEVEQQLQLAQRDQAETAGKLATCEHASNEARAQMQRCEEQAQAQQDQLRVAEQQRAALQQQAERMAGERRLLGERQHTLEARIEEGAAHIQRVAGEVDHAQAAIDAQDDSVLQAQRARAADAVEQALQHYRQQGLERDRLLAEYERLKRDREQAESLRQQAGEAALRLSERHTQLNGQLEQMQEQRIAVLDQLGEYRQLLDQALQAQAEKDQVLEVAAEELERGRGARDEAAQALSGAEATLREHAGLVQELTARTRNQDVDESLREALKVEGAVWMDEALHVPEGLEEAVAAALRGRSADALMPSDGGGREWSSLIARVSTAPVAMFVAGANASGHSASKPAGSRSLAEAIGLGKGDPMRVVFAPVFLVERIEDAIGHDVACVSLDGWRYEPQGWFVPPVGNRLARRMAVKRQLKEQQLVLATAEATLSGVRADFEQVQAQLEQRQHQWQQAHLDKTAADSAVQAAESAIARLQAESTGVDERLQRLTADLDDVAAQQRHWQQQLDEVNDIDQERLVDAEAALDGSSAGMHAAEHALNRVRSELAEAEQSLALFVQARDNLQHQYQRLQSERERLIEQRETDRERLAQVALELMQANKHSDLDAQMLAASAAVEQAHVAMNQLRQQGHVQQQVAHEAERAERQARDSLQQMAMNCQRIELALDQDMRRLQELETEVQQRCRQSAASLLAATDMADADVDEVMARSRDLSEQLSRFGPVNLLAIKEFEQANERERFLAGQAGDLEASLTTLNDTIVRIDRTTRQRFREVFEQTNAIFKQTFPQLFGGGRAELRLDSDDILTAGVEVIAQPPGKCLQDIGLLSGGEKALTAVALVFAIFRIKPAPFCVLDEVDAPLDDANVGRFGDMVRELADRVQFMAISHNKITMQKADRLVGVSMPEPGVSRIVAVEIEGET</sequence>
<dbReference type="FunCoup" id="Q0EWN2">
    <property type="interactions" value="85"/>
</dbReference>
<feature type="coiled-coil region" evidence="6">
    <location>
        <begin position="375"/>
        <end position="430"/>
    </location>
</feature>
<evidence type="ECO:0000256" key="6">
    <source>
        <dbReference type="HAMAP-Rule" id="MF_01894"/>
    </source>
</evidence>
<dbReference type="AlphaFoldDB" id="Q0EWN2"/>
<dbReference type="SUPFAM" id="SSF52540">
    <property type="entry name" value="P-loop containing nucleoside triphosphate hydrolases"/>
    <property type="match status" value="2"/>
</dbReference>
<keyword evidence="4 6" id="KW-0175">Coiled coil</keyword>
<dbReference type="GO" id="GO:0005737">
    <property type="term" value="C:cytoplasm"/>
    <property type="evidence" value="ECO:0007669"/>
    <property type="project" value="UniProtKB-SubCell"/>
</dbReference>
<feature type="coiled-coil region" evidence="6">
    <location>
        <begin position="901"/>
        <end position="928"/>
    </location>
</feature>
<dbReference type="InterPro" id="IPR011890">
    <property type="entry name" value="SMC_prok"/>
</dbReference>
<dbReference type="GO" id="GO:0016887">
    <property type="term" value="F:ATP hydrolysis activity"/>
    <property type="evidence" value="ECO:0007669"/>
    <property type="project" value="InterPro"/>
</dbReference>
<dbReference type="GO" id="GO:0007059">
    <property type="term" value="P:chromosome segregation"/>
    <property type="evidence" value="ECO:0007669"/>
    <property type="project" value="UniProtKB-UniRule"/>
</dbReference>
<dbReference type="GO" id="GO:0030261">
    <property type="term" value="P:chromosome condensation"/>
    <property type="evidence" value="ECO:0007669"/>
    <property type="project" value="InterPro"/>
</dbReference>
<feature type="coiled-coil region" evidence="6">
    <location>
        <begin position="170"/>
        <end position="313"/>
    </location>
</feature>
<dbReference type="RefSeq" id="WP_009849984.1">
    <property type="nucleotide sequence ID" value="NZ_DS022294.1"/>
</dbReference>
<evidence type="ECO:0000256" key="2">
    <source>
        <dbReference type="ARBA" id="ARBA00022741"/>
    </source>
</evidence>
<keyword evidence="3 6" id="KW-0067">ATP-binding</keyword>
<gene>
    <name evidence="6" type="primary">smc</name>
    <name evidence="8" type="ORF">SPV1_12350</name>
</gene>
<evidence type="ECO:0000313" key="9">
    <source>
        <dbReference type="Proteomes" id="UP000005297"/>
    </source>
</evidence>
<keyword evidence="5 6" id="KW-0238">DNA-binding</keyword>
<dbReference type="GO" id="GO:0006260">
    <property type="term" value="P:DNA replication"/>
    <property type="evidence" value="ECO:0007669"/>
    <property type="project" value="UniProtKB-UniRule"/>
</dbReference>
<keyword evidence="2 6" id="KW-0547">Nucleotide-binding</keyword>
<feature type="domain" description="RecF/RecN/SMC N-terminal" evidence="7">
    <location>
        <begin position="3"/>
        <end position="1148"/>
    </location>
</feature>
<evidence type="ECO:0000256" key="3">
    <source>
        <dbReference type="ARBA" id="ARBA00022840"/>
    </source>
</evidence>
<dbReference type="Proteomes" id="UP000005297">
    <property type="component" value="Unassembled WGS sequence"/>
</dbReference>
<name>Q0EWN2_9PROT</name>
<dbReference type="NCBIfam" id="TIGR02168">
    <property type="entry name" value="SMC_prok_B"/>
    <property type="match status" value="1"/>
</dbReference>
<dbReference type="InterPro" id="IPR003395">
    <property type="entry name" value="RecF/RecN/SMC_N"/>
</dbReference>
<feature type="coiled-coil region" evidence="6">
    <location>
        <begin position="702"/>
        <end position="750"/>
    </location>
</feature>
<dbReference type="HAMAP" id="MF_01894">
    <property type="entry name" value="Smc_prok"/>
    <property type="match status" value="1"/>
</dbReference>
<comment type="subunit">
    <text evidence="6">Homodimer.</text>
</comment>
<dbReference type="Gene3D" id="3.40.50.300">
    <property type="entry name" value="P-loop containing nucleotide triphosphate hydrolases"/>
    <property type="match status" value="2"/>
</dbReference>
<feature type="binding site" evidence="6">
    <location>
        <begin position="32"/>
        <end position="39"/>
    </location>
    <ligand>
        <name>ATP</name>
        <dbReference type="ChEBI" id="CHEBI:30616"/>
    </ligand>
</feature>
<dbReference type="PANTHER" id="PTHR43977">
    <property type="entry name" value="STRUCTURAL MAINTENANCE OF CHROMOSOMES PROTEIN 3"/>
    <property type="match status" value="1"/>
</dbReference>
<keyword evidence="1 6" id="KW-0963">Cytoplasm</keyword>
<evidence type="ECO:0000256" key="4">
    <source>
        <dbReference type="ARBA" id="ARBA00023054"/>
    </source>
</evidence>
<organism evidence="8 9">
    <name type="scientific">Mariprofundus ferrooxydans PV-1</name>
    <dbReference type="NCBI Taxonomy" id="314345"/>
    <lineage>
        <taxon>Bacteria</taxon>
        <taxon>Pseudomonadati</taxon>
        <taxon>Pseudomonadota</taxon>
        <taxon>Candidatius Mariprofundia</taxon>
        <taxon>Mariprofundales</taxon>
        <taxon>Mariprofundaceae</taxon>
        <taxon>Mariprofundus</taxon>
    </lineage>
</organism>
<dbReference type="SMR" id="Q0EWN2"/>
<dbReference type="CDD" id="cd03278">
    <property type="entry name" value="ABC_SMC_barmotin"/>
    <property type="match status" value="1"/>
</dbReference>
<dbReference type="GO" id="GO:0007062">
    <property type="term" value="P:sister chromatid cohesion"/>
    <property type="evidence" value="ECO:0007669"/>
    <property type="project" value="InterPro"/>
</dbReference>
<comment type="function">
    <text evidence="6">Required for chromosome condensation and partitioning.</text>
</comment>
<dbReference type="HOGENOM" id="CLU_001042_2_2_0"/>
<dbReference type="EMBL" id="AATS01000019">
    <property type="protein sequence ID" value="EAU53645.1"/>
    <property type="molecule type" value="Genomic_DNA"/>
</dbReference>
<dbReference type="GO" id="GO:0003677">
    <property type="term" value="F:DNA binding"/>
    <property type="evidence" value="ECO:0007669"/>
    <property type="project" value="UniProtKB-UniRule"/>
</dbReference>
<comment type="domain">
    <text evidence="6">Contains large globular domains required for ATP hydrolysis at each terminus and a third globular domain forming a flexible hinge near the middle of the molecule. These domains are separated by coiled-coil structures.</text>
</comment>
<dbReference type="PIRSF" id="PIRSF005719">
    <property type="entry name" value="SMC"/>
    <property type="match status" value="1"/>
</dbReference>
<comment type="similarity">
    <text evidence="6">Belongs to the SMC family.</text>
</comment>
<accession>Q0EWN2</accession>
<dbReference type="Pfam" id="PF02463">
    <property type="entry name" value="SMC_N"/>
    <property type="match status" value="1"/>
</dbReference>